<keyword evidence="6" id="KW-1185">Reference proteome</keyword>
<gene>
    <name evidence="5" type="ORF">U0070_011583</name>
</gene>
<organism evidence="5 6">
    <name type="scientific">Myodes glareolus</name>
    <name type="common">Bank vole</name>
    <name type="synonym">Clethrionomys glareolus</name>
    <dbReference type="NCBI Taxonomy" id="447135"/>
    <lineage>
        <taxon>Eukaryota</taxon>
        <taxon>Metazoa</taxon>
        <taxon>Chordata</taxon>
        <taxon>Craniata</taxon>
        <taxon>Vertebrata</taxon>
        <taxon>Euteleostomi</taxon>
        <taxon>Mammalia</taxon>
        <taxon>Eutheria</taxon>
        <taxon>Euarchontoglires</taxon>
        <taxon>Glires</taxon>
        <taxon>Rodentia</taxon>
        <taxon>Myomorpha</taxon>
        <taxon>Muroidea</taxon>
        <taxon>Cricetidae</taxon>
        <taxon>Arvicolinae</taxon>
        <taxon>Myodes</taxon>
    </lineage>
</organism>
<evidence type="ECO:0000313" key="5">
    <source>
        <dbReference type="EMBL" id="KAK7795767.1"/>
    </source>
</evidence>
<dbReference type="AlphaFoldDB" id="A0AAW0GXG8"/>
<comment type="similarity">
    <text evidence="2">Belongs to the calycin superfamily. Lipocalin family.</text>
</comment>
<comment type="caution">
    <text evidence="5">The sequence shown here is derived from an EMBL/GenBank/DDBJ whole genome shotgun (WGS) entry which is preliminary data.</text>
</comment>
<dbReference type="InterPro" id="IPR000566">
    <property type="entry name" value="Lipocln_cytosolic_FA-bd_dom"/>
</dbReference>
<dbReference type="InterPro" id="IPR002345">
    <property type="entry name" value="Lipocalin"/>
</dbReference>
<dbReference type="PANTHER" id="PTHR11430">
    <property type="entry name" value="LIPOCALIN"/>
    <property type="match status" value="1"/>
</dbReference>
<dbReference type="GO" id="GO:0005615">
    <property type="term" value="C:extracellular space"/>
    <property type="evidence" value="ECO:0007669"/>
    <property type="project" value="TreeGrafter"/>
</dbReference>
<dbReference type="PANTHER" id="PTHR11430:SF4">
    <property type="entry name" value="VOMERONASAL SECRETORY PROTEIN 1"/>
    <property type="match status" value="1"/>
</dbReference>
<evidence type="ECO:0000259" key="4">
    <source>
        <dbReference type="Pfam" id="PF00061"/>
    </source>
</evidence>
<dbReference type="Proteomes" id="UP001488838">
    <property type="component" value="Unassembled WGS sequence"/>
</dbReference>
<evidence type="ECO:0000256" key="1">
    <source>
        <dbReference type="ARBA" id="ARBA00004613"/>
    </source>
</evidence>
<accession>A0AAW0GXG8</accession>
<evidence type="ECO:0000313" key="6">
    <source>
        <dbReference type="Proteomes" id="UP001488838"/>
    </source>
</evidence>
<evidence type="ECO:0000256" key="3">
    <source>
        <dbReference type="ARBA" id="ARBA00022525"/>
    </source>
</evidence>
<dbReference type="Gene3D" id="2.40.128.20">
    <property type="match status" value="1"/>
</dbReference>
<feature type="domain" description="Lipocalin/cytosolic fatty-acid binding" evidence="4">
    <location>
        <begin position="28"/>
        <end position="99"/>
    </location>
</feature>
<dbReference type="GO" id="GO:0036094">
    <property type="term" value="F:small molecule binding"/>
    <property type="evidence" value="ECO:0007669"/>
    <property type="project" value="InterPro"/>
</dbReference>
<reference evidence="5 6" key="1">
    <citation type="journal article" date="2023" name="bioRxiv">
        <title>Conserved and derived expression patterns and positive selection on dental genes reveal complex evolutionary context of ever-growing rodent molars.</title>
        <authorList>
            <person name="Calamari Z.T."/>
            <person name="Song A."/>
            <person name="Cohen E."/>
            <person name="Akter M."/>
            <person name="Roy R.D."/>
            <person name="Hallikas O."/>
            <person name="Christensen M.M."/>
            <person name="Li P."/>
            <person name="Marangoni P."/>
            <person name="Jernvall J."/>
            <person name="Klein O.D."/>
        </authorList>
    </citation>
    <scope>NUCLEOTIDE SEQUENCE [LARGE SCALE GENOMIC DNA]</scope>
    <source>
        <strain evidence="5">V071</strain>
    </source>
</reference>
<keyword evidence="3" id="KW-0964">Secreted</keyword>
<dbReference type="Pfam" id="PF00061">
    <property type="entry name" value="Lipocalin"/>
    <property type="match status" value="1"/>
</dbReference>
<feature type="non-terminal residue" evidence="5">
    <location>
        <position position="1"/>
    </location>
</feature>
<evidence type="ECO:0000256" key="2">
    <source>
        <dbReference type="ARBA" id="ARBA00006889"/>
    </source>
</evidence>
<comment type="subcellular location">
    <subcellularLocation>
        <location evidence="1">Secreted</location>
    </subcellularLocation>
</comment>
<proteinExistence type="inferred from homology"/>
<sequence>WFMKALVTKDKLPIKKVSPIFVLVLDNVEGKSQLEVQLSSVKDHWLIYCDGEMEGMHFTTTQLIGRNPKKNLEALEEFKKFTQKKGLVPENLAILEQMDKCEPKSE</sequence>
<protein>
    <recommendedName>
        <fullName evidence="4">Lipocalin/cytosolic fatty-acid binding domain-containing protein</fullName>
    </recommendedName>
</protein>
<dbReference type="SUPFAM" id="SSF50814">
    <property type="entry name" value="Lipocalins"/>
    <property type="match status" value="1"/>
</dbReference>
<name>A0AAW0GXG8_MYOGA</name>
<dbReference type="EMBL" id="JBBHLL010001784">
    <property type="protein sequence ID" value="KAK7795767.1"/>
    <property type="molecule type" value="Genomic_DNA"/>
</dbReference>
<dbReference type="InterPro" id="IPR012674">
    <property type="entry name" value="Calycin"/>
</dbReference>